<dbReference type="Pfam" id="PF00702">
    <property type="entry name" value="Hydrolase"/>
    <property type="match status" value="1"/>
</dbReference>
<evidence type="ECO:0000313" key="1">
    <source>
        <dbReference type="EMBL" id="KAF7988555.1"/>
    </source>
</evidence>
<dbReference type="PANTHER" id="PTHR46191:SF2">
    <property type="entry name" value="HALOACID DEHALOGENASE-LIKE HYDROLASE DOMAIN-CONTAINING PROTEIN 3"/>
    <property type="match status" value="1"/>
</dbReference>
<comment type="caution">
    <text evidence="1">The sequence shown here is derived from an EMBL/GenBank/DDBJ whole genome shotgun (WGS) entry which is preliminary data.</text>
</comment>
<reference evidence="1 2" key="1">
    <citation type="submission" date="2020-08" db="EMBL/GenBank/DDBJ databases">
        <title>Aphidius gifuensis genome sequencing and assembly.</title>
        <authorList>
            <person name="Du Z."/>
        </authorList>
    </citation>
    <scope>NUCLEOTIDE SEQUENCE [LARGE SCALE GENOMIC DNA]</scope>
    <source>
        <strain evidence="1">YNYX2018</strain>
        <tissue evidence="1">Adults</tissue>
    </source>
</reference>
<dbReference type="Gene3D" id="3.40.50.1000">
    <property type="entry name" value="HAD superfamily/HAD-like"/>
    <property type="match status" value="1"/>
</dbReference>
<dbReference type="SFLD" id="SFLDS00003">
    <property type="entry name" value="Haloacid_Dehalogenase"/>
    <property type="match status" value="1"/>
</dbReference>
<gene>
    <name evidence="1" type="ORF">HCN44_001128</name>
</gene>
<dbReference type="NCBIfam" id="TIGR02252">
    <property type="entry name" value="DREG-2"/>
    <property type="match status" value="1"/>
</dbReference>
<dbReference type="AlphaFoldDB" id="A0A834XNQ0"/>
<accession>A0A834XNQ0</accession>
<dbReference type="Gene3D" id="1.10.150.720">
    <property type="entry name" value="Haloacid dehalogenase-like hydrolase"/>
    <property type="match status" value="1"/>
</dbReference>
<dbReference type="Proteomes" id="UP000639338">
    <property type="component" value="Unassembled WGS sequence"/>
</dbReference>
<dbReference type="EMBL" id="JACMRX010000005">
    <property type="protein sequence ID" value="KAF7988555.1"/>
    <property type="molecule type" value="Genomic_DNA"/>
</dbReference>
<dbReference type="SFLD" id="SFLDG01129">
    <property type="entry name" value="C1.5:_HAD__Beta-PGM__Phosphata"/>
    <property type="match status" value="1"/>
</dbReference>
<sequence>MRATRLMNNCRPKLVTFDVTGTLLSTTIKEHYYNVGKQHDIQINNPDLLTKSFKRYFKQLSIDHPNFGKHSGLGWKNWWKYLIYNVYNDQSINVTLDKLDEVSDNLIDIYTTDLCWKKYSDTEILLDYLNNKNITIGVISNFDERLEEILISTKLRKYFNFIITSWSHGYEKPNSTIFQEAIKISKNINKFTIKPDEVIHIGDDINNDYNGAKNVGWNSYLINHNNNNNNNIKNINNLHVFNSHNELKKHFEKMLN</sequence>
<dbReference type="InterPro" id="IPR051828">
    <property type="entry name" value="HAD-like_hydrolase_domain"/>
</dbReference>
<dbReference type="InterPro" id="IPR011949">
    <property type="entry name" value="HAD-SF_hydro_IA_REG-2-like"/>
</dbReference>
<dbReference type="InterPro" id="IPR006439">
    <property type="entry name" value="HAD-SF_hydro_IA"/>
</dbReference>
<organism evidence="1 2">
    <name type="scientific">Aphidius gifuensis</name>
    <name type="common">Parasitoid wasp</name>
    <dbReference type="NCBI Taxonomy" id="684658"/>
    <lineage>
        <taxon>Eukaryota</taxon>
        <taxon>Metazoa</taxon>
        <taxon>Ecdysozoa</taxon>
        <taxon>Arthropoda</taxon>
        <taxon>Hexapoda</taxon>
        <taxon>Insecta</taxon>
        <taxon>Pterygota</taxon>
        <taxon>Neoptera</taxon>
        <taxon>Endopterygota</taxon>
        <taxon>Hymenoptera</taxon>
        <taxon>Apocrita</taxon>
        <taxon>Ichneumonoidea</taxon>
        <taxon>Braconidae</taxon>
        <taxon>Aphidiinae</taxon>
        <taxon>Aphidius</taxon>
    </lineage>
</organism>
<dbReference type="InterPro" id="IPR044924">
    <property type="entry name" value="HAD-SF_hydro_IA_REG-2-like_cap"/>
</dbReference>
<dbReference type="InterPro" id="IPR023214">
    <property type="entry name" value="HAD_sf"/>
</dbReference>
<protein>
    <submittedName>
        <fullName evidence="1">Uncharacterized protein</fullName>
    </submittedName>
</protein>
<dbReference type="GO" id="GO:0005634">
    <property type="term" value="C:nucleus"/>
    <property type="evidence" value="ECO:0007669"/>
    <property type="project" value="TreeGrafter"/>
</dbReference>
<dbReference type="SUPFAM" id="SSF56784">
    <property type="entry name" value="HAD-like"/>
    <property type="match status" value="1"/>
</dbReference>
<dbReference type="PANTHER" id="PTHR46191">
    <property type="match status" value="1"/>
</dbReference>
<dbReference type="OrthoDB" id="444127at2759"/>
<name>A0A834XNQ0_APHGI</name>
<dbReference type="InterPro" id="IPR036412">
    <property type="entry name" value="HAD-like_sf"/>
</dbReference>
<dbReference type="NCBIfam" id="TIGR01549">
    <property type="entry name" value="HAD-SF-IA-v1"/>
    <property type="match status" value="1"/>
</dbReference>
<evidence type="ECO:0000313" key="2">
    <source>
        <dbReference type="Proteomes" id="UP000639338"/>
    </source>
</evidence>
<proteinExistence type="predicted"/>
<keyword evidence="2" id="KW-1185">Reference proteome</keyword>